<evidence type="ECO:0000313" key="2">
    <source>
        <dbReference type="EMBL" id="TDS16161.1"/>
    </source>
</evidence>
<dbReference type="Gene3D" id="1.10.390.30">
    <property type="entry name" value="Peptidase M60, enhancin-like domain 3"/>
    <property type="match status" value="1"/>
</dbReference>
<dbReference type="Gene3D" id="2.60.120.1250">
    <property type="entry name" value="Peptidase M60, enhancin-like domain 1"/>
    <property type="match status" value="1"/>
</dbReference>
<comment type="caution">
    <text evidence="2">The sequence shown here is derived from an EMBL/GenBank/DDBJ whole genome shotgun (WGS) entry which is preliminary data.</text>
</comment>
<evidence type="ECO:0000313" key="3">
    <source>
        <dbReference type="Proteomes" id="UP000294752"/>
    </source>
</evidence>
<dbReference type="EMBL" id="SNZV01000002">
    <property type="protein sequence ID" value="TDS16161.1"/>
    <property type="molecule type" value="Genomic_DNA"/>
</dbReference>
<dbReference type="InterPro" id="IPR031161">
    <property type="entry name" value="Peptidase_M60_dom"/>
</dbReference>
<dbReference type="InterPro" id="IPR051244">
    <property type="entry name" value="TCAF"/>
</dbReference>
<proteinExistence type="predicted"/>
<dbReference type="Gene3D" id="3.40.390.80">
    <property type="entry name" value="Peptidase M60, enhancin-like domain 2"/>
    <property type="match status" value="1"/>
</dbReference>
<dbReference type="Proteomes" id="UP000294752">
    <property type="component" value="Unassembled WGS sequence"/>
</dbReference>
<sequence>MDVTPNYNIMENSINQSFKDASTNPVGARHSRQLRVIALSIILLAAFSAQSCKEKLQLTQELAMANVSNTPDSLLGAPKTQVFQQKISRQVESHGRLQLRTLQNDMQPTGFYIDSSSIITVHVRRISGTDLPRLFIGTSDNGRRDYLTWYQLKEGTNVINTDTDLLSASYNQPAKEKWGGNASIVFNSDSPSSLGEAEITFESGLKKMPYYVQGVTSLADYQTMLDVFADDVNSAMLVSDRTILTFTIENALQYRNSNVDSLLLICDQVIKAEEGISGLDNSSPEHQPRTNRILMTDFPAGNPFSGTYAIGFPQNSMEEILTPSLLKNSWGLFHELGHTHQQIWTWGAVGEVTVNIYSLAAERAMGVTPRLFVRDNIWPSVTAYLAKPEADRKFNDNSSIGFFGRLGMFHQLWLAYGDSFYQNLHKKCRVDKPILNNDDEKMAYFMTTACDIAGEDLTDFFRKWGLPASQATYAAIANKNLPQPSRDYSTLRD</sequence>
<dbReference type="PROSITE" id="PS51723">
    <property type="entry name" value="PEPTIDASE_M60"/>
    <property type="match status" value="1"/>
</dbReference>
<dbReference type="Pfam" id="PF13402">
    <property type="entry name" value="Peptidase_M60"/>
    <property type="match status" value="1"/>
</dbReference>
<feature type="domain" description="Peptidase M60" evidence="1">
    <location>
        <begin position="104"/>
        <end position="417"/>
    </location>
</feature>
<keyword evidence="3" id="KW-1185">Reference proteome</keyword>
<dbReference type="AlphaFoldDB" id="A0A4R7D7H2"/>
<evidence type="ECO:0000259" key="1">
    <source>
        <dbReference type="PROSITE" id="PS51723"/>
    </source>
</evidence>
<organism evidence="2 3">
    <name type="scientific">Sphingobacterium paludis</name>
    <dbReference type="NCBI Taxonomy" id="1476465"/>
    <lineage>
        <taxon>Bacteria</taxon>
        <taxon>Pseudomonadati</taxon>
        <taxon>Bacteroidota</taxon>
        <taxon>Sphingobacteriia</taxon>
        <taxon>Sphingobacteriales</taxon>
        <taxon>Sphingobacteriaceae</taxon>
        <taxon>Sphingobacterium</taxon>
    </lineage>
</organism>
<dbReference type="SMART" id="SM01276">
    <property type="entry name" value="M60-like"/>
    <property type="match status" value="1"/>
</dbReference>
<accession>A0A4R7D7H2</accession>
<dbReference type="PANTHER" id="PTHR15730:SF5">
    <property type="entry name" value="SI:CH211-210B2.2-RELATED"/>
    <property type="match status" value="1"/>
</dbReference>
<dbReference type="OrthoDB" id="197688at2"/>
<name>A0A4R7D7H2_9SPHI</name>
<gene>
    <name evidence="2" type="ORF">B0I21_102487</name>
</gene>
<dbReference type="PANTHER" id="PTHR15730">
    <property type="entry name" value="EXPERIMENTAL AUTOIMMUNE PROSTATITIS ANTIGEN 2-RELATED"/>
    <property type="match status" value="1"/>
</dbReference>
<protein>
    <submittedName>
        <fullName evidence="2">Enhancin-like peptidase M60 family</fullName>
    </submittedName>
</protein>
<dbReference type="InterPro" id="IPR042279">
    <property type="entry name" value="Pep_M60_3"/>
</dbReference>
<reference evidence="2 3" key="1">
    <citation type="submission" date="2019-03" db="EMBL/GenBank/DDBJ databases">
        <title>Genomic Encyclopedia of Type Strains, Phase III (KMG-III): the genomes of soil and plant-associated and newly described type strains.</title>
        <authorList>
            <person name="Whitman W."/>
        </authorList>
    </citation>
    <scope>NUCLEOTIDE SEQUENCE [LARGE SCALE GENOMIC DNA]</scope>
    <source>
        <strain evidence="2 3">CGMCC 1.12801</strain>
    </source>
</reference>